<sequence length="75" mass="8501">METIDINQALPQIRQLLELASQGTEIVITEHEQPIVKLVSLKTSSQRPPLFGSDQNIISISDDFDEPLEDFKDYT</sequence>
<proteinExistence type="inferred from homology"/>
<keyword evidence="3" id="KW-1185">Reference proteome</keyword>
<accession>A0A2T1LUB7</accession>
<reference evidence="2 3" key="2">
    <citation type="submission" date="2018-03" db="EMBL/GenBank/DDBJ databases">
        <authorList>
            <person name="Keele B.F."/>
        </authorList>
    </citation>
    <scope>NUCLEOTIDE SEQUENCE [LARGE SCALE GENOMIC DNA]</scope>
    <source>
        <strain evidence="2 3">CCALA 016</strain>
    </source>
</reference>
<reference evidence="2 3" key="1">
    <citation type="submission" date="2018-03" db="EMBL/GenBank/DDBJ databases">
        <title>The ancient ancestry and fast evolution of plastids.</title>
        <authorList>
            <person name="Moore K.R."/>
            <person name="Magnabosco C."/>
            <person name="Momper L."/>
            <person name="Gold D.A."/>
            <person name="Bosak T."/>
            <person name="Fournier G.P."/>
        </authorList>
    </citation>
    <scope>NUCLEOTIDE SEQUENCE [LARGE SCALE GENOMIC DNA]</scope>
    <source>
        <strain evidence="2 3">CCALA 016</strain>
    </source>
</reference>
<organism evidence="2 3">
    <name type="scientific">Aphanothece hegewaldii CCALA 016</name>
    <dbReference type="NCBI Taxonomy" id="2107694"/>
    <lineage>
        <taxon>Bacteria</taxon>
        <taxon>Bacillati</taxon>
        <taxon>Cyanobacteriota</taxon>
        <taxon>Cyanophyceae</taxon>
        <taxon>Oscillatoriophycideae</taxon>
        <taxon>Chroococcales</taxon>
        <taxon>Aphanothecaceae</taxon>
        <taxon>Aphanothece</taxon>
    </lineage>
</organism>
<comment type="caution">
    <text evidence="2">The sequence shown here is derived from an EMBL/GenBank/DDBJ whole genome shotgun (WGS) entry which is preliminary data.</text>
</comment>
<name>A0A2T1LUB7_9CHRO</name>
<comment type="similarity">
    <text evidence="1">Belongs to the phD/YefM antitoxin family.</text>
</comment>
<dbReference type="OrthoDB" id="9800503at2"/>
<dbReference type="RefSeq" id="WP_106458327.1">
    <property type="nucleotide sequence ID" value="NZ_PXOH01000024.1"/>
</dbReference>
<evidence type="ECO:0000256" key="1">
    <source>
        <dbReference type="ARBA" id="ARBA00009981"/>
    </source>
</evidence>
<gene>
    <name evidence="2" type="ORF">C7H19_18090</name>
</gene>
<dbReference type="InterPro" id="IPR036165">
    <property type="entry name" value="YefM-like_sf"/>
</dbReference>
<evidence type="ECO:0000313" key="2">
    <source>
        <dbReference type="EMBL" id="PSF34919.1"/>
    </source>
</evidence>
<protein>
    <submittedName>
        <fullName evidence="2">Type II toxin-antitoxin system prevent-host-death family antitoxin</fullName>
    </submittedName>
</protein>
<dbReference type="SUPFAM" id="SSF143120">
    <property type="entry name" value="YefM-like"/>
    <property type="match status" value="1"/>
</dbReference>
<dbReference type="Proteomes" id="UP000239001">
    <property type="component" value="Unassembled WGS sequence"/>
</dbReference>
<dbReference type="AlphaFoldDB" id="A0A2T1LUB7"/>
<dbReference type="EMBL" id="PXOH01000024">
    <property type="protein sequence ID" value="PSF34919.1"/>
    <property type="molecule type" value="Genomic_DNA"/>
</dbReference>
<evidence type="ECO:0000313" key="3">
    <source>
        <dbReference type="Proteomes" id="UP000239001"/>
    </source>
</evidence>